<evidence type="ECO:0000256" key="1">
    <source>
        <dbReference type="ARBA" id="ARBA00004651"/>
    </source>
</evidence>
<accession>A0A5R9A0D7</accession>
<dbReference type="RefSeq" id="WP_138171227.1">
    <property type="nucleotide sequence ID" value="NZ_VAWA01000030.1"/>
</dbReference>
<evidence type="ECO:0000256" key="6">
    <source>
        <dbReference type="ARBA" id="ARBA00023136"/>
    </source>
</evidence>
<dbReference type="Gene3D" id="1.10.287.3510">
    <property type="match status" value="1"/>
</dbReference>
<organism evidence="9 10">
    <name type="scientific">Nesterenkonia sphaerica</name>
    <dbReference type="NCBI Taxonomy" id="1804988"/>
    <lineage>
        <taxon>Bacteria</taxon>
        <taxon>Bacillati</taxon>
        <taxon>Actinomycetota</taxon>
        <taxon>Actinomycetes</taxon>
        <taxon>Micrococcales</taxon>
        <taxon>Micrococcaceae</taxon>
        <taxon>Nesterenkonia</taxon>
    </lineage>
</organism>
<evidence type="ECO:0000313" key="9">
    <source>
        <dbReference type="EMBL" id="TLP71236.1"/>
    </source>
</evidence>
<feature type="transmembrane region" description="Helical" evidence="8">
    <location>
        <begin position="67"/>
        <end position="89"/>
    </location>
</feature>
<evidence type="ECO:0000256" key="2">
    <source>
        <dbReference type="ARBA" id="ARBA00010388"/>
    </source>
</evidence>
<evidence type="ECO:0000256" key="7">
    <source>
        <dbReference type="SAM" id="MobiDB-lite"/>
    </source>
</evidence>
<dbReference type="InterPro" id="IPR039428">
    <property type="entry name" value="NUOK/Mnh_C1-like"/>
</dbReference>
<name>A0A5R9A0D7_9MICC</name>
<dbReference type="InterPro" id="IPR050601">
    <property type="entry name" value="CPA3_antiporter_subunitC"/>
</dbReference>
<comment type="caution">
    <text evidence="9">The sequence shown here is derived from an EMBL/GenBank/DDBJ whole genome shotgun (WGS) entry which is preliminary data.</text>
</comment>
<keyword evidence="4 8" id="KW-0812">Transmembrane</keyword>
<evidence type="ECO:0000256" key="5">
    <source>
        <dbReference type="ARBA" id="ARBA00022989"/>
    </source>
</evidence>
<sequence>MSAAVLVTVLVAGGVYLILQRELVRAALGFVLIGHAANIIILAAGGQRDREPAYVGEGMPTDGLSDPLLQAFTLTAIVITFALTVYLFALAGHGGDEDGKNSDAEPSDADEDHGTVVDAPSTSGEPVGTTSTGDQPTGRTDGKEHA</sequence>
<keyword evidence="6 8" id="KW-0472">Membrane</keyword>
<feature type="region of interest" description="Disordered" evidence="7">
    <location>
        <begin position="96"/>
        <end position="146"/>
    </location>
</feature>
<dbReference type="PANTHER" id="PTHR34583:SF2">
    <property type="entry name" value="ANTIPORTER SUBUNIT MNHC2-RELATED"/>
    <property type="match status" value="1"/>
</dbReference>
<reference evidence="9 10" key="1">
    <citation type="submission" date="2019-05" db="EMBL/GenBank/DDBJ databases">
        <title>Nesterenkonia sp. GY239, isolated from the Southern Atlantic Ocean.</title>
        <authorList>
            <person name="Zhang G."/>
        </authorList>
    </citation>
    <scope>NUCLEOTIDE SEQUENCE [LARGE SCALE GENOMIC DNA]</scope>
    <source>
        <strain evidence="9 10">GY239</strain>
    </source>
</reference>
<evidence type="ECO:0000256" key="8">
    <source>
        <dbReference type="SAM" id="Phobius"/>
    </source>
</evidence>
<dbReference type="AlphaFoldDB" id="A0A5R9A0D7"/>
<keyword evidence="5 8" id="KW-1133">Transmembrane helix</keyword>
<feature type="transmembrane region" description="Helical" evidence="8">
    <location>
        <begin position="27"/>
        <end position="46"/>
    </location>
</feature>
<comment type="similarity">
    <text evidence="2">Belongs to the CPA3 antiporters (TC 2.A.63) subunit C family.</text>
</comment>
<protein>
    <submittedName>
        <fullName evidence="9">Cation:proton antiporter</fullName>
    </submittedName>
</protein>
<evidence type="ECO:0000256" key="3">
    <source>
        <dbReference type="ARBA" id="ARBA00022475"/>
    </source>
</evidence>
<dbReference type="GO" id="GO:0005886">
    <property type="term" value="C:plasma membrane"/>
    <property type="evidence" value="ECO:0007669"/>
    <property type="project" value="UniProtKB-SubCell"/>
</dbReference>
<keyword evidence="3" id="KW-1003">Cell membrane</keyword>
<keyword evidence="10" id="KW-1185">Reference proteome</keyword>
<gene>
    <name evidence="9" type="ORF">FEF27_12570</name>
</gene>
<dbReference type="EMBL" id="VAWA01000030">
    <property type="protein sequence ID" value="TLP71236.1"/>
    <property type="molecule type" value="Genomic_DNA"/>
</dbReference>
<evidence type="ECO:0000256" key="4">
    <source>
        <dbReference type="ARBA" id="ARBA00022692"/>
    </source>
</evidence>
<dbReference type="PANTHER" id="PTHR34583">
    <property type="entry name" value="ANTIPORTER SUBUNIT MNHC2-RELATED"/>
    <property type="match status" value="1"/>
</dbReference>
<evidence type="ECO:0000313" key="10">
    <source>
        <dbReference type="Proteomes" id="UP000306544"/>
    </source>
</evidence>
<feature type="compositionally biased region" description="Polar residues" evidence="7">
    <location>
        <begin position="120"/>
        <end position="138"/>
    </location>
</feature>
<dbReference type="Proteomes" id="UP000306544">
    <property type="component" value="Unassembled WGS sequence"/>
</dbReference>
<proteinExistence type="inferred from homology"/>
<dbReference type="Pfam" id="PF00420">
    <property type="entry name" value="Oxidored_q2"/>
    <property type="match status" value="1"/>
</dbReference>
<comment type="subcellular location">
    <subcellularLocation>
        <location evidence="1">Cell membrane</location>
        <topology evidence="1">Multi-pass membrane protein</topology>
    </subcellularLocation>
</comment>
<dbReference type="OrthoDB" id="9799219at2"/>